<name>A0AA41PZY0_9ACTN</name>
<keyword evidence="2" id="KW-0378">Hydrolase</keyword>
<dbReference type="RefSeq" id="WP_235052833.1">
    <property type="nucleotide sequence ID" value="NZ_JAKFHA010000007.1"/>
</dbReference>
<dbReference type="Pfam" id="PF06259">
    <property type="entry name" value="Abhydrolase_8"/>
    <property type="match status" value="1"/>
</dbReference>
<dbReference type="InterPro" id="IPR010427">
    <property type="entry name" value="DUF1023"/>
</dbReference>
<organism evidence="2 3">
    <name type="scientific">Yinghuangia soli</name>
    <dbReference type="NCBI Taxonomy" id="2908204"/>
    <lineage>
        <taxon>Bacteria</taxon>
        <taxon>Bacillati</taxon>
        <taxon>Actinomycetota</taxon>
        <taxon>Actinomycetes</taxon>
        <taxon>Kitasatosporales</taxon>
        <taxon>Streptomycetaceae</taxon>
        <taxon>Yinghuangia</taxon>
    </lineage>
</organism>
<sequence>MVTFEALRDAKFDAIRGHAATWTRTMHQLDDIARDFELGVCGMTERGGWRGDAAGLADSMLETTLRRIRIAALETRSIAAELDFAVETLAATQTRLFSEMHAALGEGFVVTVAGERFTVAEAMGPTGPRDAQQVAAIQGKIDGYAQRFQAILAEAAQADALHAAALAKLSAAEVAAGDAAALKNATEDLRGIFTGMPPEQASTWWAALSEAQRQAYLLDFPHEIGSMDGLPAAVRDSANRVALSLRLAELGPLVAEGTATVAEQREWKNLKRIDQQLATNHERPPESQLLLLKFGNQYLDGQVVMAIGDPDTAKNTVIQVPGVNATVSGKLEEQVSRLTRLQRATIKASPTGESAAAIVWLDYDAPEAGFGRFGSSISPDRAKQGAEKFDRFVDGMRAAGPPNQHLTASGHSYGTSVVAYAARDEDGLNADEIMFVGSPGVHVDNVDDLNFDPTRVWVGMSGDDMIAPPGFVFHDRLPNDPDFGATRFPANTGGHFSYWDMKDEKLEIPDTSLGNQAKVAAGVYDPRQSAPPSATSGR</sequence>
<dbReference type="EMBL" id="JAKFHA010000007">
    <property type="protein sequence ID" value="MCF2528682.1"/>
    <property type="molecule type" value="Genomic_DNA"/>
</dbReference>
<gene>
    <name evidence="2" type="ORF">LZ495_15870</name>
</gene>
<dbReference type="InterPro" id="IPR029058">
    <property type="entry name" value="AB_hydrolase_fold"/>
</dbReference>
<dbReference type="GO" id="GO:0016787">
    <property type="term" value="F:hydrolase activity"/>
    <property type="evidence" value="ECO:0007669"/>
    <property type="project" value="UniProtKB-KW"/>
</dbReference>
<proteinExistence type="predicted"/>
<evidence type="ECO:0000313" key="2">
    <source>
        <dbReference type="EMBL" id="MCF2528682.1"/>
    </source>
</evidence>
<evidence type="ECO:0000259" key="1">
    <source>
        <dbReference type="Pfam" id="PF06259"/>
    </source>
</evidence>
<comment type="caution">
    <text evidence="2">The sequence shown here is derived from an EMBL/GenBank/DDBJ whole genome shotgun (WGS) entry which is preliminary data.</text>
</comment>
<dbReference type="AlphaFoldDB" id="A0AA41PZY0"/>
<accession>A0AA41PZY0</accession>
<reference evidence="2" key="1">
    <citation type="submission" date="2022-01" db="EMBL/GenBank/DDBJ databases">
        <title>Genome-Based Taxonomic Classification of the Phylum Actinobacteria.</title>
        <authorList>
            <person name="Gao Y."/>
        </authorList>
    </citation>
    <scope>NUCLEOTIDE SEQUENCE</scope>
    <source>
        <strain evidence="2">KLBMP 8922</strain>
    </source>
</reference>
<feature type="domain" description="DUF1023" evidence="1">
    <location>
        <begin position="301"/>
        <end position="467"/>
    </location>
</feature>
<evidence type="ECO:0000313" key="3">
    <source>
        <dbReference type="Proteomes" id="UP001165378"/>
    </source>
</evidence>
<protein>
    <submittedName>
        <fullName evidence="2">Alpha/beta hydrolase family protein</fullName>
    </submittedName>
</protein>
<keyword evidence="3" id="KW-1185">Reference proteome</keyword>
<dbReference type="Proteomes" id="UP001165378">
    <property type="component" value="Unassembled WGS sequence"/>
</dbReference>
<dbReference type="SUPFAM" id="SSF53474">
    <property type="entry name" value="alpha/beta-Hydrolases"/>
    <property type="match status" value="1"/>
</dbReference>